<dbReference type="PANTHER" id="PTHR33337:SF40">
    <property type="entry name" value="CENP-V_GFA DOMAIN-CONTAINING PROTEIN-RELATED"/>
    <property type="match status" value="1"/>
</dbReference>
<evidence type="ECO:0000256" key="4">
    <source>
        <dbReference type="ARBA" id="ARBA00023239"/>
    </source>
</evidence>
<dbReference type="PROSITE" id="PS51891">
    <property type="entry name" value="CENP_V_GFA"/>
    <property type="match status" value="1"/>
</dbReference>
<name>A0A8H2VW26_9HELO</name>
<dbReference type="EMBL" id="CAJHIA010000015">
    <property type="protein sequence ID" value="CAD6445443.1"/>
    <property type="molecule type" value="Genomic_DNA"/>
</dbReference>
<dbReference type="AlphaFoldDB" id="A0A8H2VW26"/>
<dbReference type="SUPFAM" id="SSF51316">
    <property type="entry name" value="Mss4-like"/>
    <property type="match status" value="1"/>
</dbReference>
<evidence type="ECO:0000313" key="6">
    <source>
        <dbReference type="EMBL" id="CAD6445443.1"/>
    </source>
</evidence>
<keyword evidence="4" id="KW-0456">Lyase</keyword>
<dbReference type="GO" id="GO:0046872">
    <property type="term" value="F:metal ion binding"/>
    <property type="evidence" value="ECO:0007669"/>
    <property type="project" value="UniProtKB-KW"/>
</dbReference>
<keyword evidence="3" id="KW-0862">Zinc</keyword>
<dbReference type="Proteomes" id="UP000624404">
    <property type="component" value="Unassembled WGS sequence"/>
</dbReference>
<keyword evidence="2" id="KW-0479">Metal-binding</keyword>
<accession>A0A8H2VW26</accession>
<comment type="similarity">
    <text evidence="1">Belongs to the Gfa family.</text>
</comment>
<gene>
    <name evidence="6" type="ORF">SCLTRI_LOCUS5234</name>
</gene>
<reference evidence="6" key="1">
    <citation type="submission" date="2020-10" db="EMBL/GenBank/DDBJ databases">
        <authorList>
            <person name="Kusch S."/>
        </authorList>
    </citation>
    <scope>NUCLEOTIDE SEQUENCE</scope>
    <source>
        <strain evidence="6">SwB9</strain>
    </source>
</reference>
<sequence>MRNLKFFLHNNLIYQTSLVPIHSSRNMRYTGSCYCRAIKYTFNVEPSEARTSLCHCHNCKKFFGTNYGLTTKIPASSFKIIEGEPKVHEADNGSGSLLHREFCGVCGGGILEYGEQAKEHFRYVMYGTIDKPEGLDPKGEFFCKYREKWMPEIEGIFHKQELKE</sequence>
<feature type="domain" description="CENP-V/GFA" evidence="5">
    <location>
        <begin position="29"/>
        <end position="139"/>
    </location>
</feature>
<dbReference type="GO" id="GO:0016846">
    <property type="term" value="F:carbon-sulfur lyase activity"/>
    <property type="evidence" value="ECO:0007669"/>
    <property type="project" value="InterPro"/>
</dbReference>
<protein>
    <submittedName>
        <fullName evidence="6">B25d6c3b-6cd3-40ad-880d-ebc31400f218</fullName>
    </submittedName>
</protein>
<evidence type="ECO:0000256" key="1">
    <source>
        <dbReference type="ARBA" id="ARBA00005495"/>
    </source>
</evidence>
<dbReference type="Pfam" id="PF04828">
    <property type="entry name" value="GFA"/>
    <property type="match status" value="1"/>
</dbReference>
<dbReference type="InterPro" id="IPR011057">
    <property type="entry name" value="Mss4-like_sf"/>
</dbReference>
<evidence type="ECO:0000259" key="5">
    <source>
        <dbReference type="PROSITE" id="PS51891"/>
    </source>
</evidence>
<dbReference type="OrthoDB" id="9985472at2759"/>
<organism evidence="6 7">
    <name type="scientific">Sclerotinia trifoliorum</name>
    <dbReference type="NCBI Taxonomy" id="28548"/>
    <lineage>
        <taxon>Eukaryota</taxon>
        <taxon>Fungi</taxon>
        <taxon>Dikarya</taxon>
        <taxon>Ascomycota</taxon>
        <taxon>Pezizomycotina</taxon>
        <taxon>Leotiomycetes</taxon>
        <taxon>Helotiales</taxon>
        <taxon>Sclerotiniaceae</taxon>
        <taxon>Sclerotinia</taxon>
    </lineage>
</organism>
<dbReference type="InterPro" id="IPR006913">
    <property type="entry name" value="CENP-V/GFA"/>
</dbReference>
<evidence type="ECO:0000313" key="7">
    <source>
        <dbReference type="Proteomes" id="UP000624404"/>
    </source>
</evidence>
<evidence type="ECO:0000256" key="2">
    <source>
        <dbReference type="ARBA" id="ARBA00022723"/>
    </source>
</evidence>
<evidence type="ECO:0000256" key="3">
    <source>
        <dbReference type="ARBA" id="ARBA00022833"/>
    </source>
</evidence>
<keyword evidence="7" id="KW-1185">Reference proteome</keyword>
<proteinExistence type="inferred from homology"/>
<comment type="caution">
    <text evidence="6">The sequence shown here is derived from an EMBL/GenBank/DDBJ whole genome shotgun (WGS) entry which is preliminary data.</text>
</comment>
<dbReference type="Gene3D" id="3.90.1590.10">
    <property type="entry name" value="glutathione-dependent formaldehyde- activating enzyme (gfa)"/>
    <property type="match status" value="1"/>
</dbReference>
<dbReference type="PANTHER" id="PTHR33337">
    <property type="entry name" value="GFA DOMAIN-CONTAINING PROTEIN"/>
    <property type="match status" value="1"/>
</dbReference>